<organism evidence="2">
    <name type="scientific">Fusarium oxysporum f. sp. conglutinans race 2 54008</name>
    <dbReference type="NCBI Taxonomy" id="1089457"/>
    <lineage>
        <taxon>Eukaryota</taxon>
        <taxon>Fungi</taxon>
        <taxon>Dikarya</taxon>
        <taxon>Ascomycota</taxon>
        <taxon>Pezizomycotina</taxon>
        <taxon>Sordariomycetes</taxon>
        <taxon>Hypocreomycetidae</taxon>
        <taxon>Hypocreales</taxon>
        <taxon>Nectriaceae</taxon>
        <taxon>Fusarium</taxon>
        <taxon>Fusarium oxysporum species complex</taxon>
    </lineage>
</organism>
<reference evidence="2" key="2">
    <citation type="submission" date="2014-03" db="EMBL/GenBank/DDBJ databases">
        <title>The Genome Annotation of Fusarium oxysporum PHW808.</title>
        <authorList>
            <consortium name="The Broad Institute Genomics Platform"/>
            <person name="Ma L.-J."/>
            <person name="Corby-Kistler H."/>
            <person name="Broz K."/>
            <person name="Gale L.R."/>
            <person name="Jonkers W."/>
            <person name="O'Donnell K."/>
            <person name="Ploetz R."/>
            <person name="Steinberg C."/>
            <person name="Schwartz D.C."/>
            <person name="VanEtten H."/>
            <person name="Zhou S."/>
            <person name="Young S.K."/>
            <person name="Zeng Q."/>
            <person name="Gargeya S."/>
            <person name="Fitzgerald M."/>
            <person name="Abouelleil A."/>
            <person name="Alvarado L."/>
            <person name="Chapman S.B."/>
            <person name="Gainer-Dewar J."/>
            <person name="Goldberg J."/>
            <person name="Griggs A."/>
            <person name="Gujja S."/>
            <person name="Hansen M."/>
            <person name="Howarth C."/>
            <person name="Imamovic A."/>
            <person name="Ireland A."/>
            <person name="Larimer J."/>
            <person name="McCowan C."/>
            <person name="Murphy C."/>
            <person name="Pearson M."/>
            <person name="Poon T.W."/>
            <person name="Priest M."/>
            <person name="Roberts A."/>
            <person name="Saif S."/>
            <person name="Shea T."/>
            <person name="Sykes S."/>
            <person name="Wortman J."/>
            <person name="Nusbaum C."/>
            <person name="Birren B."/>
        </authorList>
    </citation>
    <scope>NUCLEOTIDE SEQUENCE</scope>
    <source>
        <strain evidence="2">54008</strain>
    </source>
</reference>
<feature type="compositionally biased region" description="Low complexity" evidence="1">
    <location>
        <begin position="49"/>
        <end position="59"/>
    </location>
</feature>
<protein>
    <submittedName>
        <fullName evidence="2">Uncharacterized protein</fullName>
    </submittedName>
</protein>
<sequence>MASSSLSSSSLPLRISLRRSTSRPKHPRVRFSYFAKSRNLGIQRPPTKKPSSPNSSLRK</sequence>
<name>X0H6N1_FUSOX</name>
<dbReference type="AlphaFoldDB" id="X0H6N1"/>
<dbReference type="EMBL" id="KK033340">
    <property type="protein sequence ID" value="EXL67575.1"/>
    <property type="molecule type" value="Genomic_DNA"/>
</dbReference>
<dbReference type="HOGENOM" id="CLU_2960876_0_0_1"/>
<feature type="compositionally biased region" description="Low complexity" evidence="1">
    <location>
        <begin position="1"/>
        <end position="15"/>
    </location>
</feature>
<accession>X0H6N1</accession>
<reference evidence="2" key="1">
    <citation type="submission" date="2011-11" db="EMBL/GenBank/DDBJ databases">
        <title>The Genome Sequence of Fusarium oxysporum PHW808.</title>
        <authorList>
            <consortium name="The Broad Institute Genome Sequencing Platform"/>
            <person name="Ma L.-J."/>
            <person name="Gale L.R."/>
            <person name="Schwartz D.C."/>
            <person name="Zhou S."/>
            <person name="Corby-Kistler H."/>
            <person name="Young S.K."/>
            <person name="Zeng Q."/>
            <person name="Gargeya S."/>
            <person name="Fitzgerald M."/>
            <person name="Haas B."/>
            <person name="Abouelleil A."/>
            <person name="Alvarado L."/>
            <person name="Arachchi H.M."/>
            <person name="Berlin A."/>
            <person name="Brown A."/>
            <person name="Chapman S.B."/>
            <person name="Chen Z."/>
            <person name="Dunbar C."/>
            <person name="Freedman E."/>
            <person name="Gearin G."/>
            <person name="Goldberg J."/>
            <person name="Griggs A."/>
            <person name="Gujja S."/>
            <person name="Heiman D."/>
            <person name="Howarth C."/>
            <person name="Larson L."/>
            <person name="Lui A."/>
            <person name="MacDonald P.J.P."/>
            <person name="Montmayeur A."/>
            <person name="Murphy C."/>
            <person name="Neiman D."/>
            <person name="Pearson M."/>
            <person name="Priest M."/>
            <person name="Roberts A."/>
            <person name="Saif S."/>
            <person name="Shea T."/>
            <person name="Shenoy N."/>
            <person name="Sisk P."/>
            <person name="Stolte C."/>
            <person name="Sykes S."/>
            <person name="Wortman J."/>
            <person name="Nusbaum C."/>
            <person name="Birren B."/>
        </authorList>
    </citation>
    <scope>NUCLEOTIDE SEQUENCE [LARGE SCALE GENOMIC DNA]</scope>
    <source>
        <strain evidence="2">54008</strain>
    </source>
</reference>
<gene>
    <name evidence="2" type="ORF">FOPG_16305</name>
</gene>
<dbReference type="Proteomes" id="UP000030676">
    <property type="component" value="Unassembled WGS sequence"/>
</dbReference>
<evidence type="ECO:0000313" key="2">
    <source>
        <dbReference type="EMBL" id="EXL67575.1"/>
    </source>
</evidence>
<proteinExistence type="predicted"/>
<evidence type="ECO:0000256" key="1">
    <source>
        <dbReference type="SAM" id="MobiDB-lite"/>
    </source>
</evidence>
<feature type="region of interest" description="Disordered" evidence="1">
    <location>
        <begin position="1"/>
        <end position="59"/>
    </location>
</feature>
<feature type="compositionally biased region" description="Basic residues" evidence="1">
    <location>
        <begin position="16"/>
        <end position="29"/>
    </location>
</feature>